<evidence type="ECO:0000256" key="6">
    <source>
        <dbReference type="SAM" id="Phobius"/>
    </source>
</evidence>
<dbReference type="AlphaFoldDB" id="A0A381MZ36"/>
<feature type="transmembrane region" description="Helical" evidence="6">
    <location>
        <begin position="530"/>
        <end position="550"/>
    </location>
</feature>
<dbReference type="EMBL" id="UINC01000025">
    <property type="protein sequence ID" value="SUZ47612.1"/>
    <property type="molecule type" value="Genomic_DNA"/>
</dbReference>
<feature type="transmembrane region" description="Helical" evidence="6">
    <location>
        <begin position="62"/>
        <end position="80"/>
    </location>
</feature>
<accession>A0A381MZ36</accession>
<feature type="transmembrane region" description="Helical" evidence="6">
    <location>
        <begin position="326"/>
        <end position="351"/>
    </location>
</feature>
<evidence type="ECO:0000259" key="7">
    <source>
        <dbReference type="Pfam" id="PF02554"/>
    </source>
</evidence>
<feature type="transmembrane region" description="Helical" evidence="6">
    <location>
        <begin position="163"/>
        <end position="180"/>
    </location>
</feature>
<proteinExistence type="predicted"/>
<dbReference type="PANTHER" id="PTHR30252">
    <property type="entry name" value="INNER MEMBRANE PEPTIDE TRANSPORTER"/>
    <property type="match status" value="1"/>
</dbReference>
<feature type="transmembrane region" description="Helical" evidence="6">
    <location>
        <begin position="423"/>
        <end position="448"/>
    </location>
</feature>
<dbReference type="GO" id="GO:0005886">
    <property type="term" value="C:plasma membrane"/>
    <property type="evidence" value="ECO:0007669"/>
    <property type="project" value="UniProtKB-SubCell"/>
</dbReference>
<evidence type="ECO:0000256" key="4">
    <source>
        <dbReference type="ARBA" id="ARBA00022989"/>
    </source>
</evidence>
<feature type="transmembrane region" description="Helical" evidence="6">
    <location>
        <begin position="290"/>
        <end position="314"/>
    </location>
</feature>
<name>A0A381MZ36_9ZZZZ</name>
<evidence type="ECO:0000256" key="3">
    <source>
        <dbReference type="ARBA" id="ARBA00022692"/>
    </source>
</evidence>
<dbReference type="PANTHER" id="PTHR30252:SF0">
    <property type="entry name" value="PEPTIDE TRANSPORTER CSTA"/>
    <property type="match status" value="1"/>
</dbReference>
<evidence type="ECO:0000256" key="2">
    <source>
        <dbReference type="ARBA" id="ARBA00022475"/>
    </source>
</evidence>
<feature type="transmembrane region" description="Helical" evidence="6">
    <location>
        <begin position="187"/>
        <end position="204"/>
    </location>
</feature>
<gene>
    <name evidence="8" type="ORF">METZ01_LOCUS466</name>
</gene>
<protein>
    <recommendedName>
        <fullName evidence="7">CstA N-terminal domain-containing protein</fullName>
    </recommendedName>
</protein>
<feature type="transmembrane region" description="Helical" evidence="6">
    <location>
        <begin position="130"/>
        <end position="151"/>
    </location>
</feature>
<comment type="subcellular location">
    <subcellularLocation>
        <location evidence="1">Cell membrane</location>
        <topology evidence="1">Multi-pass membrane protein</topology>
    </subcellularLocation>
</comment>
<keyword evidence="2" id="KW-1003">Cell membrane</keyword>
<feature type="transmembrane region" description="Helical" evidence="6">
    <location>
        <begin position="371"/>
        <end position="402"/>
    </location>
</feature>
<organism evidence="8">
    <name type="scientific">marine metagenome</name>
    <dbReference type="NCBI Taxonomy" id="408172"/>
    <lineage>
        <taxon>unclassified sequences</taxon>
        <taxon>metagenomes</taxon>
        <taxon>ecological metagenomes</taxon>
    </lineage>
</organism>
<keyword evidence="4 6" id="KW-1133">Transmembrane helix</keyword>
<keyword evidence="3 6" id="KW-0812">Transmembrane</keyword>
<feature type="transmembrane region" description="Helical" evidence="6">
    <location>
        <begin position="256"/>
        <end position="278"/>
    </location>
</feature>
<feature type="transmembrane region" description="Helical" evidence="6">
    <location>
        <begin position="86"/>
        <end position="109"/>
    </location>
</feature>
<evidence type="ECO:0000256" key="1">
    <source>
        <dbReference type="ARBA" id="ARBA00004651"/>
    </source>
</evidence>
<feature type="domain" description="CstA N-terminal" evidence="7">
    <location>
        <begin position="2"/>
        <end position="347"/>
    </location>
</feature>
<reference evidence="8" key="1">
    <citation type="submission" date="2018-05" db="EMBL/GenBank/DDBJ databases">
        <authorList>
            <person name="Lanie J.A."/>
            <person name="Ng W.-L."/>
            <person name="Kazmierczak K.M."/>
            <person name="Andrzejewski T.M."/>
            <person name="Davidsen T.M."/>
            <person name="Wayne K.J."/>
            <person name="Tettelin H."/>
            <person name="Glass J.I."/>
            <person name="Rusch D."/>
            <person name="Podicherti R."/>
            <person name="Tsui H.-C.T."/>
            <person name="Winkler M.E."/>
        </authorList>
    </citation>
    <scope>NUCLEOTIDE SEQUENCE</scope>
</reference>
<dbReference type="GO" id="GO:0009267">
    <property type="term" value="P:cellular response to starvation"/>
    <property type="evidence" value="ECO:0007669"/>
    <property type="project" value="InterPro"/>
</dbReference>
<feature type="domain" description="CstA N-terminal" evidence="7">
    <location>
        <begin position="365"/>
        <end position="508"/>
    </location>
</feature>
<sequence>MNAALLAVVGLSMIAIGYRFYSKFIAEKIYQLDPDFETPAHAQRDDIDYVPTNRIVLWGHHFTAVAGAAPIIGPGIAVIWGWLPAFIWVVLGTMFFAGVHDFGAVWASVRSKARSVGALTGDVVTPRARTLFMIVVFFLLMMVNAVFGVAISDAFQETPSSVIPAWTAIVVAVAIGVLIYRMHVPILWPTIVGTVILYAVIFLGDAVPISLTDGLFGLAPGAQWIIILFVYAGIASLLPVWLLLQPRDYINGIQLFIGLGLLYGAVLIANPTIVAPAINANVPASAPPIFPLLFVTIACGAISGFHGLVGSGTTSKQLNKETDARFVGYLGSSGEGALALVAIIAATAGFASLTEWETMYSEFGNGGLAAFVQGGAVIVSSGVGISQGFATTLLTVMAVLFAGTTMDAGVRLQRYIIQEWGSIYSIPILQNGYIATAAAVSACLLLAFGAGGPSGEGGMLIWPLFGTTNQLLAGLTLLVISVMLVKLGRPARYTLTPMIFITTMALAAALVQLRTLFLQGRDAGWPAGGLLYPLLLIDLVIVVLAIFVMLEAGSAFMRERRSAATAST</sequence>
<keyword evidence="5 6" id="KW-0472">Membrane</keyword>
<dbReference type="Pfam" id="PF02554">
    <property type="entry name" value="CstA"/>
    <property type="match status" value="2"/>
</dbReference>
<dbReference type="InterPro" id="IPR003706">
    <property type="entry name" value="CstA_N"/>
</dbReference>
<evidence type="ECO:0000313" key="8">
    <source>
        <dbReference type="EMBL" id="SUZ47612.1"/>
    </source>
</evidence>
<feature type="transmembrane region" description="Helical" evidence="6">
    <location>
        <begin position="497"/>
        <end position="518"/>
    </location>
</feature>
<feature type="transmembrane region" description="Helical" evidence="6">
    <location>
        <begin position="6"/>
        <end position="21"/>
    </location>
</feature>
<feature type="transmembrane region" description="Helical" evidence="6">
    <location>
        <begin position="460"/>
        <end position="485"/>
    </location>
</feature>
<dbReference type="InterPro" id="IPR051605">
    <property type="entry name" value="CstA"/>
</dbReference>
<feature type="transmembrane region" description="Helical" evidence="6">
    <location>
        <begin position="224"/>
        <end position="244"/>
    </location>
</feature>
<evidence type="ECO:0000256" key="5">
    <source>
        <dbReference type="ARBA" id="ARBA00023136"/>
    </source>
</evidence>